<dbReference type="InParanoid" id="A0A316YHE3"/>
<dbReference type="PANTHER" id="PTHR47978">
    <property type="match status" value="1"/>
</dbReference>
<dbReference type="FunFam" id="3.40.50.300:FF:000464">
    <property type="entry name" value="GTP-binding protein ypt5"/>
    <property type="match status" value="1"/>
</dbReference>
<keyword evidence="7" id="KW-0472">Membrane</keyword>
<dbReference type="InterPro" id="IPR001806">
    <property type="entry name" value="Small_GTPase"/>
</dbReference>
<feature type="compositionally biased region" description="Gly residues" evidence="10">
    <location>
        <begin position="201"/>
        <end position="212"/>
    </location>
</feature>
<evidence type="ECO:0000256" key="5">
    <source>
        <dbReference type="ARBA" id="ARBA00022927"/>
    </source>
</evidence>
<dbReference type="GO" id="GO:0015031">
    <property type="term" value="P:protein transport"/>
    <property type="evidence" value="ECO:0007669"/>
    <property type="project" value="UniProtKB-KW"/>
</dbReference>
<dbReference type="RefSeq" id="XP_025374363.1">
    <property type="nucleotide sequence ID" value="XM_025519015.1"/>
</dbReference>
<dbReference type="GO" id="GO:0005768">
    <property type="term" value="C:endosome"/>
    <property type="evidence" value="ECO:0007669"/>
    <property type="project" value="UniProtKB-ARBA"/>
</dbReference>
<dbReference type="SMART" id="SM00175">
    <property type="entry name" value="RAB"/>
    <property type="match status" value="1"/>
</dbReference>
<dbReference type="GeneID" id="37040931"/>
<dbReference type="AlphaFoldDB" id="A0A316YHE3"/>
<evidence type="ECO:0000256" key="7">
    <source>
        <dbReference type="ARBA" id="ARBA00023136"/>
    </source>
</evidence>
<keyword evidence="6" id="KW-0342">GTP-binding</keyword>
<sequence>MASKRGGPTLGFKLVLLGESAVGKSSLVLRFVKDQFDDYRESTIGAAFLTQTVSLDDSTTVKFEIWDTAGQERYKSLAPMYYRNANCAVVVYDITQPSSLEKAKSWIRELQRQADPNIIIALAGNKADLASTRRAIPTEEAQAYADEEGLLFLETSAKDASNVSELFTMIARKLPLEQAAGAQRAGGARGGSNLLASSGQRPGGGVDLGKGQSGQDACNC</sequence>
<evidence type="ECO:0000256" key="9">
    <source>
        <dbReference type="ARBA" id="ARBA00023289"/>
    </source>
</evidence>
<reference evidence="11" key="1">
    <citation type="journal article" date="2018" name="Mol. Biol. Evol.">
        <title>Broad Genomic Sampling Reveals a Smut Pathogenic Ancestry of the Fungal Clade Ustilaginomycotina.</title>
        <authorList>
            <person name="Kijpornyongpan T."/>
            <person name="Mondo S.J."/>
            <person name="Barry K."/>
            <person name="Sandor L."/>
            <person name="Lee J."/>
            <person name="Lipzen A."/>
            <person name="Pangilinan J."/>
            <person name="LaButti K."/>
            <person name="Hainaut M."/>
            <person name="Henrissat B."/>
            <person name="Grigoriev I.V."/>
            <person name="Spatafora J.W."/>
            <person name="Aime M.C."/>
        </authorList>
    </citation>
    <scope>NUCLEOTIDE SEQUENCE [LARGE SCALE GENOMIC DNA]</scope>
    <source>
        <strain evidence="11">MCA 4198</strain>
    </source>
</reference>
<gene>
    <name evidence="11" type="ORF">FA10DRAFT_234995</name>
</gene>
<dbReference type="SMART" id="SM00176">
    <property type="entry name" value="RAN"/>
    <property type="match status" value="1"/>
</dbReference>
<keyword evidence="5" id="KW-0653">Protein transport</keyword>
<comment type="subcellular location">
    <subcellularLocation>
        <location evidence="1">Cell membrane</location>
        <topology evidence="1">Lipid-anchor</topology>
        <orientation evidence="1">Cytoplasmic side</orientation>
    </subcellularLocation>
</comment>
<evidence type="ECO:0000256" key="6">
    <source>
        <dbReference type="ARBA" id="ARBA00023134"/>
    </source>
</evidence>
<evidence type="ECO:0000313" key="12">
    <source>
        <dbReference type="Proteomes" id="UP000245768"/>
    </source>
</evidence>
<dbReference type="GO" id="GO:0005525">
    <property type="term" value="F:GTP binding"/>
    <property type="evidence" value="ECO:0007669"/>
    <property type="project" value="UniProtKB-KW"/>
</dbReference>
<organism evidence="11 12">
    <name type="scientific">Acaromyces ingoldii</name>
    <dbReference type="NCBI Taxonomy" id="215250"/>
    <lineage>
        <taxon>Eukaryota</taxon>
        <taxon>Fungi</taxon>
        <taxon>Dikarya</taxon>
        <taxon>Basidiomycota</taxon>
        <taxon>Ustilaginomycotina</taxon>
        <taxon>Exobasidiomycetes</taxon>
        <taxon>Exobasidiales</taxon>
        <taxon>Cryptobasidiaceae</taxon>
        <taxon>Acaromyces</taxon>
    </lineage>
</organism>
<evidence type="ECO:0000256" key="1">
    <source>
        <dbReference type="ARBA" id="ARBA00004342"/>
    </source>
</evidence>
<evidence type="ECO:0000256" key="3">
    <source>
        <dbReference type="ARBA" id="ARBA00022475"/>
    </source>
</evidence>
<dbReference type="SUPFAM" id="SSF52540">
    <property type="entry name" value="P-loop containing nucleoside triphosphate hydrolases"/>
    <property type="match status" value="1"/>
</dbReference>
<dbReference type="OrthoDB" id="63533at2759"/>
<feature type="region of interest" description="Disordered" evidence="10">
    <location>
        <begin position="183"/>
        <end position="220"/>
    </location>
</feature>
<dbReference type="Pfam" id="PF00071">
    <property type="entry name" value="Ras"/>
    <property type="match status" value="1"/>
</dbReference>
<evidence type="ECO:0000256" key="8">
    <source>
        <dbReference type="ARBA" id="ARBA00023288"/>
    </source>
</evidence>
<dbReference type="STRING" id="215250.A0A316YHE3"/>
<dbReference type="EMBL" id="KZ819641">
    <property type="protein sequence ID" value="PWN87165.1"/>
    <property type="molecule type" value="Genomic_DNA"/>
</dbReference>
<keyword evidence="3" id="KW-1003">Cell membrane</keyword>
<dbReference type="NCBIfam" id="TIGR00231">
    <property type="entry name" value="small_GTP"/>
    <property type="match status" value="1"/>
</dbReference>
<dbReference type="InterPro" id="IPR027417">
    <property type="entry name" value="P-loop_NTPase"/>
</dbReference>
<dbReference type="CDD" id="cd01860">
    <property type="entry name" value="Rab5_related"/>
    <property type="match status" value="1"/>
</dbReference>
<dbReference type="PROSITE" id="PS51419">
    <property type="entry name" value="RAB"/>
    <property type="match status" value="1"/>
</dbReference>
<keyword evidence="2" id="KW-0813">Transport</keyword>
<evidence type="ECO:0000256" key="4">
    <source>
        <dbReference type="ARBA" id="ARBA00022741"/>
    </source>
</evidence>
<protein>
    <submittedName>
        <fullName evidence="11">Putative GTP-binding protein ypt5</fullName>
    </submittedName>
</protein>
<keyword evidence="4" id="KW-0547">Nucleotide-binding</keyword>
<dbReference type="GO" id="GO:0016050">
    <property type="term" value="P:vesicle organization"/>
    <property type="evidence" value="ECO:0007669"/>
    <property type="project" value="UniProtKB-ARBA"/>
</dbReference>
<dbReference type="Proteomes" id="UP000245768">
    <property type="component" value="Unassembled WGS sequence"/>
</dbReference>
<dbReference type="PROSITE" id="PS51421">
    <property type="entry name" value="RAS"/>
    <property type="match status" value="1"/>
</dbReference>
<dbReference type="PROSITE" id="PS51420">
    <property type="entry name" value="RHO"/>
    <property type="match status" value="1"/>
</dbReference>
<keyword evidence="12" id="KW-1185">Reference proteome</keyword>
<evidence type="ECO:0000256" key="2">
    <source>
        <dbReference type="ARBA" id="ARBA00022448"/>
    </source>
</evidence>
<dbReference type="GO" id="GO:0016192">
    <property type="term" value="P:vesicle-mediated transport"/>
    <property type="evidence" value="ECO:0007669"/>
    <property type="project" value="UniProtKB-ARBA"/>
</dbReference>
<evidence type="ECO:0000256" key="10">
    <source>
        <dbReference type="SAM" id="MobiDB-lite"/>
    </source>
</evidence>
<dbReference type="InterPro" id="IPR005225">
    <property type="entry name" value="Small_GTP-bd"/>
</dbReference>
<keyword evidence="8" id="KW-0449">Lipoprotein</keyword>
<dbReference type="Gene3D" id="3.40.50.300">
    <property type="entry name" value="P-loop containing nucleotide triphosphate hydrolases"/>
    <property type="match status" value="1"/>
</dbReference>
<dbReference type="SMART" id="SM00173">
    <property type="entry name" value="RAS"/>
    <property type="match status" value="1"/>
</dbReference>
<accession>A0A316YHE3</accession>
<evidence type="ECO:0000313" key="11">
    <source>
        <dbReference type="EMBL" id="PWN87165.1"/>
    </source>
</evidence>
<dbReference type="SMART" id="SM00174">
    <property type="entry name" value="RHO"/>
    <property type="match status" value="1"/>
</dbReference>
<dbReference type="FunCoup" id="A0A316YHE3">
    <property type="interactions" value="449"/>
</dbReference>
<proteinExistence type="predicted"/>
<dbReference type="PRINTS" id="PR00449">
    <property type="entry name" value="RASTRNSFRMNG"/>
</dbReference>
<dbReference type="GO" id="GO:0003924">
    <property type="term" value="F:GTPase activity"/>
    <property type="evidence" value="ECO:0007669"/>
    <property type="project" value="InterPro"/>
</dbReference>
<name>A0A316YHE3_9BASI</name>
<dbReference type="GO" id="GO:0005886">
    <property type="term" value="C:plasma membrane"/>
    <property type="evidence" value="ECO:0007669"/>
    <property type="project" value="UniProtKB-SubCell"/>
</dbReference>
<keyword evidence="9" id="KW-0636">Prenylation</keyword>